<name>D4N1S6_DROST</name>
<proteinExistence type="predicted"/>
<dbReference type="GO" id="GO:0003677">
    <property type="term" value="F:DNA binding"/>
    <property type="evidence" value="ECO:0007669"/>
    <property type="project" value="InterPro"/>
</dbReference>
<dbReference type="SUPFAM" id="SSF57667">
    <property type="entry name" value="beta-beta-alpha zinc fingers"/>
    <property type="match status" value="1"/>
</dbReference>
<reference evidence="10" key="1">
    <citation type="journal article" date="2009" name="Insect Mol. Biol.">
        <title>harrow: new Drosophila hAT transposons involved in horizontal transfer.</title>
        <authorList>
            <person name="Mota N.R."/>
            <person name="Ludwig A."/>
            <person name="da Silva Valente V.L."/>
            <person name="Loreto E.L."/>
        </authorList>
    </citation>
    <scope>NUCLEOTIDE SEQUENCE</scope>
</reference>
<dbReference type="SUPFAM" id="SSF140996">
    <property type="entry name" value="Hermes dimerisation domain"/>
    <property type="match status" value="1"/>
</dbReference>
<accession>D4N1S6</accession>
<feature type="non-terminal residue" evidence="10">
    <location>
        <position position="1"/>
    </location>
</feature>
<dbReference type="SUPFAM" id="SSF53098">
    <property type="entry name" value="Ribonuclease H-like"/>
    <property type="match status" value="1"/>
</dbReference>
<evidence type="ECO:0000256" key="5">
    <source>
        <dbReference type="ARBA" id="ARBA00023015"/>
    </source>
</evidence>
<keyword evidence="5" id="KW-0805">Transcription regulation</keyword>
<keyword evidence="3 8" id="KW-0863">Zinc-finger</keyword>
<dbReference type="PANTHER" id="PTHR46481:SF10">
    <property type="entry name" value="ZINC FINGER BED DOMAIN-CONTAINING PROTEIN 39"/>
    <property type="match status" value="1"/>
</dbReference>
<dbReference type="GO" id="GO:0009791">
    <property type="term" value="P:post-embryonic development"/>
    <property type="evidence" value="ECO:0007669"/>
    <property type="project" value="UniProtKB-ARBA"/>
</dbReference>
<dbReference type="InterPro" id="IPR012337">
    <property type="entry name" value="RNaseH-like_sf"/>
</dbReference>
<dbReference type="GO" id="GO:0005634">
    <property type="term" value="C:nucleus"/>
    <property type="evidence" value="ECO:0007669"/>
    <property type="project" value="UniProtKB-SubCell"/>
</dbReference>
<evidence type="ECO:0000256" key="7">
    <source>
        <dbReference type="ARBA" id="ARBA00023242"/>
    </source>
</evidence>
<organism evidence="10">
    <name type="scientific">Drosophila sturtevanti</name>
    <name type="common">Fruit fly</name>
    <dbReference type="NCBI Taxonomy" id="30047"/>
    <lineage>
        <taxon>Eukaryota</taxon>
        <taxon>Metazoa</taxon>
        <taxon>Ecdysozoa</taxon>
        <taxon>Arthropoda</taxon>
        <taxon>Hexapoda</taxon>
        <taxon>Insecta</taxon>
        <taxon>Pterygota</taxon>
        <taxon>Neoptera</taxon>
        <taxon>Endopterygota</taxon>
        <taxon>Diptera</taxon>
        <taxon>Brachycera</taxon>
        <taxon>Muscomorpha</taxon>
        <taxon>Ephydroidea</taxon>
        <taxon>Drosophilidae</taxon>
        <taxon>Drosophila</taxon>
        <taxon>Sophophora</taxon>
    </lineage>
</organism>
<feature type="domain" description="BED-type" evidence="9">
    <location>
        <begin position="1"/>
        <end position="34"/>
    </location>
</feature>
<dbReference type="PROSITE" id="PS50808">
    <property type="entry name" value="ZF_BED"/>
    <property type="match status" value="1"/>
</dbReference>
<dbReference type="Gene3D" id="1.10.10.1070">
    <property type="entry name" value="Zinc finger, BED domain-containing"/>
    <property type="match status" value="1"/>
</dbReference>
<dbReference type="EMBL" id="GQ165480">
    <property type="protein sequence ID" value="ADD70038.1"/>
    <property type="molecule type" value="Genomic_DNA"/>
</dbReference>
<keyword evidence="4" id="KW-0862">Zinc</keyword>
<sequence>KIDGNSAKCNICNKVLKTAGNTTNMKDHLRSLHKIDQNVEVPAVPNTSGVAQISIAESFQNMAEYGTDGNRTKRINDAIIYMISKDVQPFSIVENKGFIHLMNTVAPRYKIPSRYLITKWVDGKFLEMKEMWKRLLNGKTLTLTMDVWSDQMSMRSYLGITAHFQIELEMTSLTIGVLELSERHTSVYLTEMLESCCKDWHIEKELVTAVVTDNGANVVKAVDLG</sequence>
<comment type="subcellular location">
    <subcellularLocation>
        <location evidence="1">Nucleus</location>
    </subcellularLocation>
</comment>
<evidence type="ECO:0000259" key="9">
    <source>
        <dbReference type="PROSITE" id="PS50808"/>
    </source>
</evidence>
<evidence type="ECO:0000256" key="2">
    <source>
        <dbReference type="ARBA" id="ARBA00022723"/>
    </source>
</evidence>
<dbReference type="InterPro" id="IPR052035">
    <property type="entry name" value="ZnF_BED_domain_contain"/>
</dbReference>
<dbReference type="GO" id="GO:0008270">
    <property type="term" value="F:zinc ion binding"/>
    <property type="evidence" value="ECO:0007669"/>
    <property type="project" value="UniProtKB-KW"/>
</dbReference>
<evidence type="ECO:0000256" key="8">
    <source>
        <dbReference type="PROSITE-ProRule" id="PRU00027"/>
    </source>
</evidence>
<evidence type="ECO:0000256" key="1">
    <source>
        <dbReference type="ARBA" id="ARBA00004123"/>
    </source>
</evidence>
<dbReference type="PANTHER" id="PTHR46481">
    <property type="entry name" value="ZINC FINGER BED DOMAIN-CONTAINING PROTEIN 4"/>
    <property type="match status" value="1"/>
</dbReference>
<evidence type="ECO:0000256" key="3">
    <source>
        <dbReference type="ARBA" id="ARBA00022771"/>
    </source>
</evidence>
<dbReference type="InterPro" id="IPR036236">
    <property type="entry name" value="Znf_C2H2_sf"/>
</dbReference>
<keyword evidence="2" id="KW-0479">Metal-binding</keyword>
<keyword evidence="7" id="KW-0539">Nucleus</keyword>
<evidence type="ECO:0000256" key="6">
    <source>
        <dbReference type="ARBA" id="ARBA00023163"/>
    </source>
</evidence>
<dbReference type="InterPro" id="IPR003656">
    <property type="entry name" value="Znf_BED"/>
</dbReference>
<protein>
    <submittedName>
        <fullName evidence="10">Transposase</fullName>
    </submittedName>
</protein>
<feature type="non-terminal residue" evidence="10">
    <location>
        <position position="225"/>
    </location>
</feature>
<dbReference type="Pfam" id="PF02892">
    <property type="entry name" value="zf-BED"/>
    <property type="match status" value="1"/>
</dbReference>
<evidence type="ECO:0000313" key="10">
    <source>
        <dbReference type="EMBL" id="ADD70038.1"/>
    </source>
</evidence>
<keyword evidence="6" id="KW-0804">Transcription</keyword>
<evidence type="ECO:0000256" key="4">
    <source>
        <dbReference type="ARBA" id="ARBA00022833"/>
    </source>
</evidence>
<dbReference type="AlphaFoldDB" id="D4N1S6"/>